<dbReference type="PANTHER" id="PTHR33755">
    <property type="entry name" value="TOXIN PARE1-RELATED"/>
    <property type="match status" value="1"/>
</dbReference>
<dbReference type="InterPro" id="IPR007712">
    <property type="entry name" value="RelE/ParE_toxin"/>
</dbReference>
<dbReference type="RefSeq" id="WP_088215670.1">
    <property type="nucleotide sequence ID" value="NZ_NIPW01000023.1"/>
</dbReference>
<gene>
    <name evidence="3" type="ORF">CDV49_11960</name>
</gene>
<proteinExistence type="inferred from homology"/>
<comment type="similarity">
    <text evidence="1">Belongs to the RelE toxin family.</text>
</comment>
<sequence>MPDIVWRQVARRDLRAIFDYITEDSPSAALALLDEIEAKVGRLRDHPRAYRPGRVGGTREMVVRPNYLLVYSEAEGTVTILRVLHAAQMWP</sequence>
<name>A0A212AAE8_9RHOB</name>
<dbReference type="Pfam" id="PF05016">
    <property type="entry name" value="ParE_toxin"/>
    <property type="match status" value="1"/>
</dbReference>
<evidence type="ECO:0000313" key="4">
    <source>
        <dbReference type="Proteomes" id="UP000196878"/>
    </source>
</evidence>
<dbReference type="NCBIfam" id="TIGR02385">
    <property type="entry name" value="RelE_StbE"/>
    <property type="match status" value="1"/>
</dbReference>
<keyword evidence="4" id="KW-1185">Reference proteome</keyword>
<dbReference type="AlphaFoldDB" id="A0A212AAE8"/>
<dbReference type="EMBL" id="NIPW01000023">
    <property type="protein sequence ID" value="OWJ77133.1"/>
    <property type="molecule type" value="Genomic_DNA"/>
</dbReference>
<comment type="caution">
    <text evidence="3">The sequence shown here is derived from an EMBL/GenBank/DDBJ whole genome shotgun (WGS) entry which is preliminary data.</text>
</comment>
<dbReference type="InterPro" id="IPR051803">
    <property type="entry name" value="TA_system_RelE-like_toxin"/>
</dbReference>
<keyword evidence="2" id="KW-1277">Toxin-antitoxin system</keyword>
<reference evidence="3 4" key="1">
    <citation type="submission" date="2016-12" db="EMBL/GenBank/DDBJ databases">
        <title>Comparison of Traditional DNA-DNA Hybridization with In Silico Genomic Analysis.</title>
        <authorList>
            <person name="Nicholson A.C."/>
            <person name="Humrighouse B.W."/>
            <person name="Graziano J."/>
            <person name="Lasker B."/>
            <person name="Whitney A.M."/>
            <person name="Mcquiston J.R."/>
        </authorList>
    </citation>
    <scope>NUCLEOTIDE SEQUENCE [LARGE SCALE GENOMIC DNA]</scope>
    <source>
        <strain evidence="3 4">H2240</strain>
    </source>
</reference>
<dbReference type="Proteomes" id="UP000196878">
    <property type="component" value="Unassembled WGS sequence"/>
</dbReference>
<dbReference type="PANTHER" id="PTHR33755:SF6">
    <property type="entry name" value="PLASMID STABILIZATION SYSTEM PROTEIN"/>
    <property type="match status" value="1"/>
</dbReference>
<evidence type="ECO:0000313" key="3">
    <source>
        <dbReference type="EMBL" id="OWJ77133.1"/>
    </source>
</evidence>
<dbReference type="OrthoDB" id="595470at2"/>
<dbReference type="InterPro" id="IPR035093">
    <property type="entry name" value="RelE/ParE_toxin_dom_sf"/>
</dbReference>
<dbReference type="Gene3D" id="3.30.2310.20">
    <property type="entry name" value="RelE-like"/>
    <property type="match status" value="1"/>
</dbReference>
<evidence type="ECO:0000256" key="1">
    <source>
        <dbReference type="ARBA" id="ARBA00006226"/>
    </source>
</evidence>
<evidence type="ECO:0000256" key="2">
    <source>
        <dbReference type="ARBA" id="ARBA00022649"/>
    </source>
</evidence>
<accession>A0A212AAE8</accession>
<organism evidence="3 4">
    <name type="scientific">Haematobacter genomosp. 1</name>
    <dbReference type="NCBI Taxonomy" id="366618"/>
    <lineage>
        <taxon>Bacteria</taxon>
        <taxon>Pseudomonadati</taxon>
        <taxon>Pseudomonadota</taxon>
        <taxon>Alphaproteobacteria</taxon>
        <taxon>Rhodobacterales</taxon>
        <taxon>Paracoccaceae</taxon>
        <taxon>Haematobacter</taxon>
    </lineage>
</organism>
<protein>
    <submittedName>
        <fullName evidence="3">Type II toxin-antitoxin system mRNA interferase toxin, RelE/StbE family</fullName>
    </submittedName>
</protein>